<evidence type="ECO:0000313" key="1">
    <source>
        <dbReference type="EMBL" id="ELP83436.1"/>
    </source>
</evidence>
<dbReference type="GeneID" id="14882513"/>
<name>A0A0A1TY52_ENTIV</name>
<dbReference type="AlphaFoldDB" id="A0A0A1TY52"/>
<dbReference type="OMA" id="NDERECS"/>
<gene>
    <name evidence="1" type="ORF">EIN_375210</name>
</gene>
<evidence type="ECO:0000313" key="2">
    <source>
        <dbReference type="Proteomes" id="UP000014680"/>
    </source>
</evidence>
<dbReference type="RefSeq" id="XP_004182782.1">
    <property type="nucleotide sequence ID" value="XM_004182734.1"/>
</dbReference>
<dbReference type="VEuPathDB" id="AmoebaDB:EIN_375210"/>
<accession>A0A0A1TY52</accession>
<dbReference type="OrthoDB" id="25866at2759"/>
<organism evidence="1 2">
    <name type="scientific">Entamoeba invadens IP1</name>
    <dbReference type="NCBI Taxonomy" id="370355"/>
    <lineage>
        <taxon>Eukaryota</taxon>
        <taxon>Amoebozoa</taxon>
        <taxon>Evosea</taxon>
        <taxon>Archamoebae</taxon>
        <taxon>Mastigamoebida</taxon>
        <taxon>Entamoebidae</taxon>
        <taxon>Entamoeba</taxon>
    </lineage>
</organism>
<keyword evidence="2" id="KW-1185">Reference proteome</keyword>
<reference evidence="1 2" key="1">
    <citation type="submission" date="2012-10" db="EMBL/GenBank/DDBJ databases">
        <authorList>
            <person name="Zafar N."/>
            <person name="Inman J."/>
            <person name="Hall N."/>
            <person name="Lorenzi H."/>
            <person name="Caler E."/>
        </authorList>
    </citation>
    <scope>NUCLEOTIDE SEQUENCE [LARGE SCALE GENOMIC DNA]</scope>
    <source>
        <strain evidence="1 2">IP1</strain>
    </source>
</reference>
<sequence length="280" mass="32676">MAQPESASDLLSFIREETFNERKAEFVHASLTEFFSPTVLSALRHTEEIYYLVEVAVFAWNVNDQIKKRKCGILAKREPVFEWIKETIISCGVSNSASVLERIGYCVSLGRLNYLKRHSEVRTLRDIIRVADARGNVHCDYEKITKRVTSCFDEIMWFYRENDSIQESILVSILLEQFPLCFLDKIDDKVLHRVSLFLLFVWIKINPPFQNEIGEIFYPMAEQLTNDERECSRITGIVLDYVLNNNLLFRAVTDRDFDLGLLSEALEKIRTQSDIEDERK</sequence>
<dbReference type="EMBL" id="KB207268">
    <property type="protein sequence ID" value="ELP83436.1"/>
    <property type="molecule type" value="Genomic_DNA"/>
</dbReference>
<protein>
    <submittedName>
        <fullName evidence="1">Uncharacterized protein</fullName>
    </submittedName>
</protein>
<dbReference type="KEGG" id="eiv:EIN_375210"/>
<dbReference type="Proteomes" id="UP000014680">
    <property type="component" value="Unassembled WGS sequence"/>
</dbReference>
<proteinExistence type="predicted"/>